<proteinExistence type="predicted"/>
<evidence type="ECO:0000313" key="1">
    <source>
        <dbReference type="EMBL" id="NBC35595.1"/>
    </source>
</evidence>
<reference evidence="2" key="1">
    <citation type="submission" date="2020-01" db="EMBL/GenBank/DDBJ databases">
        <title>Sphingomonas sp. strain CSW-10.</title>
        <authorList>
            <person name="Chen W.-M."/>
        </authorList>
    </citation>
    <scope>NUCLEOTIDE SEQUENCE [LARGE SCALE GENOMIC DNA]</scope>
    <source>
        <strain evidence="2">FSY-8</strain>
    </source>
</reference>
<dbReference type="RefSeq" id="WP_161716852.1">
    <property type="nucleotide sequence ID" value="NZ_JAAAPO010000001.1"/>
</dbReference>
<evidence type="ECO:0000313" key="2">
    <source>
        <dbReference type="Proteomes" id="UP000753724"/>
    </source>
</evidence>
<keyword evidence="2" id="KW-1185">Reference proteome</keyword>
<protein>
    <submittedName>
        <fullName evidence="1">Uncharacterized protein</fullName>
    </submittedName>
</protein>
<sequence length="153" mass="16760">MVLAGYAHGAVEMPLAQIGAVADPLPDAATSARQVHVEQRITIRVAPGPVMPFNPVMPMRPPEPDPRRLARPIGRCVPAAAIVGVISDGSHVLSLMLRDGRRLDALLDKVCRAQDFYSGFYIERNADGQVCINRDRLRARSGTDCHIRGWSQR</sequence>
<comment type="caution">
    <text evidence="1">The sequence shown here is derived from an EMBL/GenBank/DDBJ whole genome shotgun (WGS) entry which is preliminary data.</text>
</comment>
<accession>A0ABW9XAR9</accession>
<dbReference type="Proteomes" id="UP000753724">
    <property type="component" value="Unassembled WGS sequence"/>
</dbReference>
<dbReference type="EMBL" id="JAAAPO010000001">
    <property type="protein sequence ID" value="NBC35595.1"/>
    <property type="molecule type" value="Genomic_DNA"/>
</dbReference>
<organism evidence="1 2">
    <name type="scientific">Novosphingobium ovatum</name>
    <dbReference type="NCBI Taxonomy" id="1908523"/>
    <lineage>
        <taxon>Bacteria</taxon>
        <taxon>Pseudomonadati</taxon>
        <taxon>Pseudomonadota</taxon>
        <taxon>Alphaproteobacteria</taxon>
        <taxon>Sphingomonadales</taxon>
        <taxon>Sphingomonadaceae</taxon>
        <taxon>Novosphingobium</taxon>
    </lineage>
</organism>
<gene>
    <name evidence="1" type="ORF">GTZ99_03385</name>
</gene>
<name>A0ABW9XAR9_9SPHN</name>